<dbReference type="Gene3D" id="3.90.640.10">
    <property type="entry name" value="Actin, Chain A, domain 4"/>
    <property type="match status" value="1"/>
</dbReference>
<reference evidence="4" key="1">
    <citation type="submission" date="2025-08" db="UniProtKB">
        <authorList>
            <consortium name="Ensembl"/>
        </authorList>
    </citation>
    <scope>IDENTIFICATION</scope>
</reference>
<dbReference type="PROSITE" id="PS01036">
    <property type="entry name" value="HSP70_3"/>
    <property type="match status" value="1"/>
</dbReference>
<dbReference type="SUPFAM" id="SSF53067">
    <property type="entry name" value="Actin-like ATPase domain"/>
    <property type="match status" value="1"/>
</dbReference>
<keyword evidence="5" id="KW-1185">Reference proteome</keyword>
<dbReference type="Gene3D" id="3.30.420.40">
    <property type="match status" value="2"/>
</dbReference>
<reference evidence="4" key="2">
    <citation type="submission" date="2025-09" db="UniProtKB">
        <authorList>
            <consortium name="Ensembl"/>
        </authorList>
    </citation>
    <scope>IDENTIFICATION</scope>
</reference>
<keyword evidence="3" id="KW-0067">ATP-binding</keyword>
<dbReference type="InterPro" id="IPR043129">
    <property type="entry name" value="ATPase_NBD"/>
</dbReference>
<accession>A0A8C4PYU7</accession>
<evidence type="ECO:0000256" key="2">
    <source>
        <dbReference type="ARBA" id="ARBA00022741"/>
    </source>
</evidence>
<dbReference type="GO" id="GO:0005524">
    <property type="term" value="F:ATP binding"/>
    <property type="evidence" value="ECO:0007669"/>
    <property type="project" value="UniProtKB-KW"/>
</dbReference>
<evidence type="ECO:0008006" key="6">
    <source>
        <dbReference type="Google" id="ProtNLM"/>
    </source>
</evidence>
<dbReference type="InterPro" id="IPR029047">
    <property type="entry name" value="HSP70_peptide-bd_sf"/>
</dbReference>
<dbReference type="GO" id="GO:0140662">
    <property type="term" value="F:ATP-dependent protein folding chaperone"/>
    <property type="evidence" value="ECO:0007669"/>
    <property type="project" value="InterPro"/>
</dbReference>
<dbReference type="Proteomes" id="UP000694388">
    <property type="component" value="Unplaced"/>
</dbReference>
<dbReference type="Ensembl" id="ENSEBUT00000006925.1">
    <property type="protein sequence ID" value="ENSEBUP00000006469.1"/>
    <property type="gene ID" value="ENSEBUG00000004281.1"/>
</dbReference>
<dbReference type="PRINTS" id="PR00301">
    <property type="entry name" value="HEATSHOCK70"/>
</dbReference>
<evidence type="ECO:0000256" key="3">
    <source>
        <dbReference type="ARBA" id="ARBA00022840"/>
    </source>
</evidence>
<dbReference type="FunFam" id="3.90.640.10:FF:000010">
    <property type="entry name" value="heat shock 70 kDa protein 14"/>
    <property type="match status" value="1"/>
</dbReference>
<dbReference type="SUPFAM" id="SSF100920">
    <property type="entry name" value="Heat shock protein 70kD (HSP70), peptide-binding domain"/>
    <property type="match status" value="1"/>
</dbReference>
<evidence type="ECO:0000256" key="1">
    <source>
        <dbReference type="ARBA" id="ARBA00007381"/>
    </source>
</evidence>
<keyword evidence="2" id="KW-0547">Nucleotide-binding</keyword>
<organism evidence="4 5">
    <name type="scientific">Eptatretus burgeri</name>
    <name type="common">Inshore hagfish</name>
    <dbReference type="NCBI Taxonomy" id="7764"/>
    <lineage>
        <taxon>Eukaryota</taxon>
        <taxon>Metazoa</taxon>
        <taxon>Chordata</taxon>
        <taxon>Craniata</taxon>
        <taxon>Vertebrata</taxon>
        <taxon>Cyclostomata</taxon>
        <taxon>Myxini</taxon>
        <taxon>Myxiniformes</taxon>
        <taxon>Myxinidae</taxon>
        <taxon>Eptatretinae</taxon>
        <taxon>Eptatretus</taxon>
    </lineage>
</organism>
<evidence type="ECO:0000313" key="4">
    <source>
        <dbReference type="Ensembl" id="ENSEBUP00000006469.1"/>
    </source>
</evidence>
<dbReference type="InterPro" id="IPR018181">
    <property type="entry name" value="Heat_shock_70_CS"/>
</dbReference>
<dbReference type="PANTHER" id="PTHR19375">
    <property type="entry name" value="HEAT SHOCK PROTEIN 70KDA"/>
    <property type="match status" value="1"/>
</dbReference>
<evidence type="ECO:0000313" key="5">
    <source>
        <dbReference type="Proteomes" id="UP000694388"/>
    </source>
</evidence>
<dbReference type="OMA" id="HTIACAV"/>
<dbReference type="Gene3D" id="2.60.34.10">
    <property type="entry name" value="Substrate Binding Domain Of DNAk, Chain A, domain 1"/>
    <property type="match status" value="1"/>
</dbReference>
<name>A0A8C4PYU7_EPTBU</name>
<dbReference type="Pfam" id="PF00012">
    <property type="entry name" value="HSP70"/>
    <property type="match status" value="1"/>
</dbReference>
<dbReference type="GeneTree" id="ENSGT00940000156380"/>
<comment type="similarity">
    <text evidence="1">Belongs to the heat shock protein 70 family.</text>
</comment>
<dbReference type="AlphaFoldDB" id="A0A8C4PYU7"/>
<protein>
    <recommendedName>
        <fullName evidence="6">Heat shock protein 70</fullName>
    </recommendedName>
</protein>
<proteinExistence type="inferred from homology"/>
<sequence length="300" mass="32509">MYRMLGATADGAVGGESFSEMLAQHMAAEFERVYRIDLRNHARAMMKLRGSAEAAKLVLTTQTSANTFVDSLHAGRDFDCSISRARFESLCGHLFQQALQPLQDLMAQLGLCSDDIQKVVLCGGASRVPRLRSLICEMFPGAEIPGGFPPDEVVAMGAAVQAGLLLAAAGEVWTGGAQAETNELNYKVECSAQDIFVKVVNGNDDEMRLVIPSGTPLPVRRQHMFCASSSVPAIYLRVLEGEANIPLAQVVLQDLPPREGMRDLVSVFTMKRDGNLLVSLMDQKSGKTESVTIEACRSEE</sequence>
<dbReference type="InterPro" id="IPR013126">
    <property type="entry name" value="Hsp_70_fam"/>
</dbReference>